<keyword evidence="3" id="KW-1185">Reference proteome</keyword>
<dbReference type="EC" id="2.3.1.74" evidence="2"/>
<organism evidence="2 3">
    <name type="scientific">Stylosanthes scabra</name>
    <dbReference type="NCBI Taxonomy" id="79078"/>
    <lineage>
        <taxon>Eukaryota</taxon>
        <taxon>Viridiplantae</taxon>
        <taxon>Streptophyta</taxon>
        <taxon>Embryophyta</taxon>
        <taxon>Tracheophyta</taxon>
        <taxon>Spermatophyta</taxon>
        <taxon>Magnoliopsida</taxon>
        <taxon>eudicotyledons</taxon>
        <taxon>Gunneridae</taxon>
        <taxon>Pentapetalae</taxon>
        <taxon>rosids</taxon>
        <taxon>fabids</taxon>
        <taxon>Fabales</taxon>
        <taxon>Fabaceae</taxon>
        <taxon>Papilionoideae</taxon>
        <taxon>50 kb inversion clade</taxon>
        <taxon>dalbergioids sensu lato</taxon>
        <taxon>Dalbergieae</taxon>
        <taxon>Pterocarpus clade</taxon>
        <taxon>Stylosanthes</taxon>
    </lineage>
</organism>
<dbReference type="SUPFAM" id="SSF53901">
    <property type="entry name" value="Thiolase-like"/>
    <property type="match status" value="2"/>
</dbReference>
<keyword evidence="2" id="KW-0808">Transferase</keyword>
<protein>
    <submittedName>
        <fullName evidence="2">Chitin synthase, class 3</fullName>
        <ecNumber evidence="2">2.3.1.74</ecNumber>
    </submittedName>
</protein>
<evidence type="ECO:0000259" key="1">
    <source>
        <dbReference type="Pfam" id="PF00195"/>
    </source>
</evidence>
<dbReference type="EMBL" id="JASCZI010211481">
    <property type="protein sequence ID" value="MED6192746.1"/>
    <property type="molecule type" value="Genomic_DNA"/>
</dbReference>
<accession>A0ABU6X5W9</accession>
<dbReference type="PANTHER" id="PTHR11877">
    <property type="entry name" value="HYDROXYMETHYLGLUTARYL-COA SYNTHASE"/>
    <property type="match status" value="1"/>
</dbReference>
<dbReference type="PANTHER" id="PTHR11877:SF109">
    <property type="entry name" value="CHALCONE SYNTHASE"/>
    <property type="match status" value="1"/>
</dbReference>
<dbReference type="Gene3D" id="3.40.47.10">
    <property type="match status" value="2"/>
</dbReference>
<dbReference type="InterPro" id="IPR016039">
    <property type="entry name" value="Thiolase-like"/>
</dbReference>
<dbReference type="Pfam" id="PF00195">
    <property type="entry name" value="Chal_sti_synt_N"/>
    <property type="match status" value="1"/>
</dbReference>
<evidence type="ECO:0000313" key="2">
    <source>
        <dbReference type="EMBL" id="MED6192746.1"/>
    </source>
</evidence>
<dbReference type="InterPro" id="IPR011141">
    <property type="entry name" value="Polyketide_synthase_type-III"/>
</dbReference>
<dbReference type="Proteomes" id="UP001341840">
    <property type="component" value="Unassembled WGS sequence"/>
</dbReference>
<dbReference type="GO" id="GO:0016210">
    <property type="term" value="F:naringenin-chalcone synthase activity"/>
    <property type="evidence" value="ECO:0007669"/>
    <property type="project" value="UniProtKB-EC"/>
</dbReference>
<proteinExistence type="predicted"/>
<comment type="caution">
    <text evidence="2">The sequence shown here is derived from an EMBL/GenBank/DDBJ whole genome shotgun (WGS) entry which is preliminary data.</text>
</comment>
<evidence type="ECO:0000313" key="3">
    <source>
        <dbReference type="Proteomes" id="UP001341840"/>
    </source>
</evidence>
<sequence>MIEKRHLVYTEDLLKENPNISTYEAPSLNTRQTILMKEVPKLGKEAALKAISQWGQPISEITHLLNELKNSSKSEGKSTSGEGKEWGVLVGFGPGISMEIVVLRSFCSRCVC</sequence>
<reference evidence="2 3" key="1">
    <citation type="journal article" date="2023" name="Plants (Basel)">
        <title>Bridging the Gap: Combining Genomics and Transcriptomics Approaches to Understand Stylosanthes scabra, an Orphan Legume from the Brazilian Caatinga.</title>
        <authorList>
            <person name="Ferreira-Neto J.R.C."/>
            <person name="da Silva M.D."/>
            <person name="Binneck E."/>
            <person name="de Melo N.F."/>
            <person name="da Silva R.H."/>
            <person name="de Melo A.L.T.M."/>
            <person name="Pandolfi V."/>
            <person name="Bustamante F.O."/>
            <person name="Brasileiro-Vidal A.C."/>
            <person name="Benko-Iseppon A.M."/>
        </authorList>
    </citation>
    <scope>NUCLEOTIDE SEQUENCE [LARGE SCALE GENOMIC DNA]</scope>
    <source>
        <tissue evidence="2">Leaves</tissue>
    </source>
</reference>
<keyword evidence="2" id="KW-0012">Acyltransferase</keyword>
<feature type="domain" description="Chalcone/stilbene synthase N-terminal" evidence="1">
    <location>
        <begin position="1"/>
        <end position="65"/>
    </location>
</feature>
<gene>
    <name evidence="2" type="primary">CHS3_3</name>
    <name evidence="2" type="ORF">PIB30_012916</name>
</gene>
<name>A0ABU6X5W9_9FABA</name>
<dbReference type="InterPro" id="IPR001099">
    <property type="entry name" value="Chalcone/stilbene_synt_N"/>
</dbReference>